<dbReference type="OrthoDB" id="696323at2759"/>
<feature type="region of interest" description="Disordered" evidence="2">
    <location>
        <begin position="65"/>
        <end position="175"/>
    </location>
</feature>
<reference evidence="4" key="1">
    <citation type="submission" date="2020-10" db="EMBL/GenBank/DDBJ databases">
        <authorList>
            <person name="Han B."/>
            <person name="Lu T."/>
            <person name="Zhao Q."/>
            <person name="Huang X."/>
            <person name="Zhao Y."/>
        </authorList>
    </citation>
    <scope>NUCLEOTIDE SEQUENCE</scope>
</reference>
<accession>A0A811P2Y8</accession>
<feature type="region of interest" description="Disordered" evidence="2">
    <location>
        <begin position="1"/>
        <end position="22"/>
    </location>
</feature>
<keyword evidence="5" id="KW-1185">Reference proteome</keyword>
<keyword evidence="1" id="KW-0862">Zinc</keyword>
<dbReference type="SMART" id="SM00343">
    <property type="entry name" value="ZnF_C2HC"/>
    <property type="match status" value="2"/>
</dbReference>
<keyword evidence="1" id="KW-0863">Zinc-finger</keyword>
<feature type="compositionally biased region" description="Basic residues" evidence="2">
    <location>
        <begin position="12"/>
        <end position="22"/>
    </location>
</feature>
<dbReference type="InterPro" id="IPR053253">
    <property type="entry name" value="Sex_diff_modulator"/>
</dbReference>
<evidence type="ECO:0000313" key="5">
    <source>
        <dbReference type="Proteomes" id="UP000604825"/>
    </source>
</evidence>
<feature type="compositionally biased region" description="Pro residues" evidence="2">
    <location>
        <begin position="123"/>
        <end position="134"/>
    </location>
</feature>
<dbReference type="PANTHER" id="PTHR33087:SF38">
    <property type="entry name" value="OS10G0201600 PROTEIN"/>
    <property type="match status" value="1"/>
</dbReference>
<keyword evidence="1" id="KW-0479">Metal-binding</keyword>
<organism evidence="4 5">
    <name type="scientific">Miscanthus lutarioriparius</name>
    <dbReference type="NCBI Taxonomy" id="422564"/>
    <lineage>
        <taxon>Eukaryota</taxon>
        <taxon>Viridiplantae</taxon>
        <taxon>Streptophyta</taxon>
        <taxon>Embryophyta</taxon>
        <taxon>Tracheophyta</taxon>
        <taxon>Spermatophyta</taxon>
        <taxon>Magnoliopsida</taxon>
        <taxon>Liliopsida</taxon>
        <taxon>Poales</taxon>
        <taxon>Poaceae</taxon>
        <taxon>PACMAD clade</taxon>
        <taxon>Panicoideae</taxon>
        <taxon>Andropogonodae</taxon>
        <taxon>Andropogoneae</taxon>
        <taxon>Saccharinae</taxon>
        <taxon>Miscanthus</taxon>
    </lineage>
</organism>
<dbReference type="Pfam" id="PF00098">
    <property type="entry name" value="zf-CCHC"/>
    <property type="match status" value="1"/>
</dbReference>
<proteinExistence type="predicted"/>
<dbReference type="SUPFAM" id="SSF57756">
    <property type="entry name" value="Retrovirus zinc finger-like domains"/>
    <property type="match status" value="1"/>
</dbReference>
<gene>
    <name evidence="4" type="ORF">NCGR_LOCUS23296</name>
</gene>
<dbReference type="InterPro" id="IPR001878">
    <property type="entry name" value="Znf_CCHC"/>
</dbReference>
<dbReference type="GO" id="GO:0003676">
    <property type="term" value="F:nucleic acid binding"/>
    <property type="evidence" value="ECO:0007669"/>
    <property type="project" value="InterPro"/>
</dbReference>
<dbReference type="Gene3D" id="4.10.60.10">
    <property type="entry name" value="Zinc finger, CCHC-type"/>
    <property type="match status" value="1"/>
</dbReference>
<dbReference type="GO" id="GO:0008270">
    <property type="term" value="F:zinc ion binding"/>
    <property type="evidence" value="ECO:0007669"/>
    <property type="project" value="UniProtKB-KW"/>
</dbReference>
<dbReference type="PROSITE" id="PS50158">
    <property type="entry name" value="ZF_CCHC"/>
    <property type="match status" value="1"/>
</dbReference>
<evidence type="ECO:0000313" key="4">
    <source>
        <dbReference type="EMBL" id="CAD6234880.1"/>
    </source>
</evidence>
<comment type="caution">
    <text evidence="4">The sequence shown here is derived from an EMBL/GenBank/DDBJ whole genome shotgun (WGS) entry which is preliminary data.</text>
</comment>
<evidence type="ECO:0000256" key="1">
    <source>
        <dbReference type="PROSITE-ProRule" id="PRU00047"/>
    </source>
</evidence>
<dbReference type="AlphaFoldDB" id="A0A811P2Y8"/>
<feature type="region of interest" description="Disordered" evidence="2">
    <location>
        <begin position="438"/>
        <end position="464"/>
    </location>
</feature>
<feature type="domain" description="CCHC-type" evidence="3">
    <location>
        <begin position="53"/>
        <end position="68"/>
    </location>
</feature>
<evidence type="ECO:0000256" key="2">
    <source>
        <dbReference type="SAM" id="MobiDB-lite"/>
    </source>
</evidence>
<protein>
    <recommendedName>
        <fullName evidence="3">CCHC-type domain-containing protein</fullName>
    </recommendedName>
</protein>
<dbReference type="Proteomes" id="UP000604825">
    <property type="component" value="Unassembled WGS sequence"/>
</dbReference>
<evidence type="ECO:0000259" key="3">
    <source>
        <dbReference type="PROSITE" id="PS50158"/>
    </source>
</evidence>
<sequence>MAPDAEGFRQVQSRRRWRRVASPRRPVPSNLVGLCFNCLAGDHVHADCTFPAKCYNCRDVGHQARDCPHPPVAGRWEGKRGRSPPRASGFRLGARRRRSSPSRGASPADTVSAHSASTGREPSVPPVCQPPTPEPQVNDPPAGNAGQPLPAAGPSEVAGEAVADGPLDQPPAPELPRLIPRALLRWVEGPPASPRTRARTPLLGLVVVPRTPALQAAEDALSMALLALMVGTRPVVSPTMVLDHLEEHFGISNDRVSVRRTRPDDFIVRFSRREDLELVLSAAPPERAPFTLQWRRWSRLIMDLAGAFRFRVLVAMKGIPSHARSKETALAILGSSCTNVEFANPEALADPDDERELFVAAWCAHPDLIPDEMIMAVPEPEEHDGGPPLFLRPHEIIHDELHASEPMLSEAVDICLSGPEDCGSGPTSRMLAQLLIGEAGPSQSSPPSHSEPRDVDDPGFLDVVGHDLTEGASVQTSAATTTDEFISIFKKPLSQLVLPSTPRARVTRSERALETGDEELVPKRSARLAAKSKNRVPRPKAQVRKVTMKRLGVEVETELPDEASFDEFQTAFKLPLSPSTWETMQVLFPGSKQRTPKPVRAA</sequence>
<dbReference type="InterPro" id="IPR036875">
    <property type="entry name" value="Znf_CCHC_sf"/>
</dbReference>
<name>A0A811P2Y8_9POAL</name>
<dbReference type="PANTHER" id="PTHR33087">
    <property type="entry name" value="OS07G0539200 PROTEIN"/>
    <property type="match status" value="1"/>
</dbReference>
<dbReference type="EMBL" id="CAJGYO010000006">
    <property type="protein sequence ID" value="CAD6234880.1"/>
    <property type="molecule type" value="Genomic_DNA"/>
</dbReference>